<sequence length="249" mass="26488">MTRMTKKSDAPAAAGATAPTGRTAMAPTTDTTVRRPRAGDWVFAVVVLAVFVAGFFLSQDWPFRAALFPMMVTVAGAVLSLFKIIGLALQAVRGRRSVGGVAVVPSQWAAELPAQPVDSSPEGANVRTAAVAAEGKRAEGTAQVTPDDVQIVDDEQEEDASMEYVFASAGGRSWAEAMAWVTAFFVSFFVLGAYITVPVYAFAYLLVAGKAKWWAALIYAVVTGLIIFVVFREVVFIPLPESPFPGLGF</sequence>
<feature type="domain" description="DUF1468" evidence="3">
    <location>
        <begin position="177"/>
        <end position="240"/>
    </location>
</feature>
<feature type="compositionally biased region" description="Low complexity" evidence="1">
    <location>
        <begin position="10"/>
        <end position="29"/>
    </location>
</feature>
<dbReference type="Proteomes" id="UP000468828">
    <property type="component" value="Unassembled WGS sequence"/>
</dbReference>
<feature type="transmembrane region" description="Helical" evidence="2">
    <location>
        <begin position="213"/>
        <end position="231"/>
    </location>
</feature>
<organism evidence="4 6">
    <name type="scientific">Modestobacter muralis</name>
    <dbReference type="NCBI Taxonomy" id="1608614"/>
    <lineage>
        <taxon>Bacteria</taxon>
        <taxon>Bacillati</taxon>
        <taxon>Actinomycetota</taxon>
        <taxon>Actinomycetes</taxon>
        <taxon>Geodermatophilales</taxon>
        <taxon>Geodermatophilaceae</taxon>
        <taxon>Modestobacter</taxon>
    </lineage>
</organism>
<protein>
    <submittedName>
        <fullName evidence="4">Tripartite tricarboxylate transporter TctB family protein</fullName>
    </submittedName>
</protein>
<dbReference type="EMBL" id="JAAGWB010000041">
    <property type="protein sequence ID" value="NEN52133.1"/>
    <property type="molecule type" value="Genomic_DNA"/>
</dbReference>
<feature type="transmembrane region" description="Helical" evidence="2">
    <location>
        <begin position="180"/>
        <end position="207"/>
    </location>
</feature>
<evidence type="ECO:0000313" key="4">
    <source>
        <dbReference type="EMBL" id="NEK95245.1"/>
    </source>
</evidence>
<gene>
    <name evidence="5" type="ORF">G3R41_14530</name>
    <name evidence="4" type="ORF">GCU67_13880</name>
</gene>
<reference evidence="5 7" key="2">
    <citation type="submission" date="2020-02" db="EMBL/GenBank/DDBJ databases">
        <title>The WGS of Modestobacter muralis DSM 100205.</title>
        <authorList>
            <person name="Jiang Z."/>
        </authorList>
    </citation>
    <scope>NUCLEOTIDE SEQUENCE [LARGE SCALE GENOMIC DNA]</scope>
    <source>
        <strain evidence="5 7">DSM 100205</strain>
    </source>
</reference>
<feature type="transmembrane region" description="Helical" evidence="2">
    <location>
        <begin position="65"/>
        <end position="89"/>
    </location>
</feature>
<dbReference type="RefSeq" id="WP_163611811.1">
    <property type="nucleotide sequence ID" value="NZ_JAAGWB010000041.1"/>
</dbReference>
<evidence type="ECO:0000259" key="3">
    <source>
        <dbReference type="Pfam" id="PF07331"/>
    </source>
</evidence>
<dbReference type="InterPro" id="IPR009936">
    <property type="entry name" value="DUF1468"/>
</dbReference>
<accession>A0A6P0EW06</accession>
<reference evidence="4 6" key="1">
    <citation type="submission" date="2020-01" db="EMBL/GenBank/DDBJ databases">
        <title>the WGS Modestobacter muralis CPCC 204518.</title>
        <authorList>
            <person name="Jiang Z."/>
        </authorList>
    </citation>
    <scope>NUCLEOTIDE SEQUENCE [LARGE SCALE GENOMIC DNA]</scope>
    <source>
        <strain evidence="4 6">DSM 100205</strain>
    </source>
</reference>
<evidence type="ECO:0000256" key="1">
    <source>
        <dbReference type="SAM" id="MobiDB-lite"/>
    </source>
</evidence>
<name>A0A6P0EW06_9ACTN</name>
<evidence type="ECO:0000256" key="2">
    <source>
        <dbReference type="SAM" id="Phobius"/>
    </source>
</evidence>
<comment type="caution">
    <text evidence="4">The sequence shown here is derived from an EMBL/GenBank/DDBJ whole genome shotgun (WGS) entry which is preliminary data.</text>
</comment>
<evidence type="ECO:0000313" key="6">
    <source>
        <dbReference type="Proteomes" id="UP000468828"/>
    </source>
</evidence>
<keyword evidence="6" id="KW-1185">Reference proteome</keyword>
<feature type="region of interest" description="Disordered" evidence="1">
    <location>
        <begin position="1"/>
        <end position="31"/>
    </location>
</feature>
<proteinExistence type="predicted"/>
<dbReference type="EMBL" id="JAAGWH010000039">
    <property type="protein sequence ID" value="NEK95245.1"/>
    <property type="molecule type" value="Genomic_DNA"/>
</dbReference>
<dbReference type="Proteomes" id="UP000471152">
    <property type="component" value="Unassembled WGS sequence"/>
</dbReference>
<keyword evidence="2" id="KW-0472">Membrane</keyword>
<dbReference type="AlphaFoldDB" id="A0A6P0EW06"/>
<dbReference type="Pfam" id="PF07331">
    <property type="entry name" value="TctB"/>
    <property type="match status" value="1"/>
</dbReference>
<keyword evidence="2" id="KW-0812">Transmembrane</keyword>
<evidence type="ECO:0000313" key="5">
    <source>
        <dbReference type="EMBL" id="NEN52133.1"/>
    </source>
</evidence>
<keyword evidence="2" id="KW-1133">Transmembrane helix</keyword>
<evidence type="ECO:0000313" key="7">
    <source>
        <dbReference type="Proteomes" id="UP000471152"/>
    </source>
</evidence>
<feature type="transmembrane region" description="Helical" evidence="2">
    <location>
        <begin position="41"/>
        <end position="59"/>
    </location>
</feature>